<dbReference type="PANTHER" id="PTHR43792">
    <property type="entry name" value="GNAT FAMILY, PUTATIVE (AFU_ORTHOLOGUE AFUA_3G00765)-RELATED-RELATED"/>
    <property type="match status" value="1"/>
</dbReference>
<dbReference type="InterPro" id="IPR016181">
    <property type="entry name" value="Acyl_CoA_acyltransferase"/>
</dbReference>
<name>A0A4R5AJJ1_9ACTN</name>
<dbReference type="InterPro" id="IPR051531">
    <property type="entry name" value="N-acetyltransferase"/>
</dbReference>
<feature type="non-terminal residue" evidence="2">
    <location>
        <position position="1"/>
    </location>
</feature>
<gene>
    <name evidence="2" type="ORF">E1298_34750</name>
</gene>
<keyword evidence="2" id="KW-0808">Transferase</keyword>
<proteinExistence type="predicted"/>
<dbReference type="SUPFAM" id="SSF55729">
    <property type="entry name" value="Acyl-CoA N-acyltransferases (Nat)"/>
    <property type="match status" value="1"/>
</dbReference>
<evidence type="ECO:0000259" key="1">
    <source>
        <dbReference type="Pfam" id="PF13302"/>
    </source>
</evidence>
<dbReference type="Proteomes" id="UP000294513">
    <property type="component" value="Unassembled WGS sequence"/>
</dbReference>
<comment type="caution">
    <text evidence="2">The sequence shown here is derived from an EMBL/GenBank/DDBJ whole genome shotgun (WGS) entry which is preliminary data.</text>
</comment>
<keyword evidence="3" id="KW-1185">Reference proteome</keyword>
<dbReference type="RefSeq" id="WP_131900931.1">
    <property type="nucleotide sequence ID" value="NZ_SMKU01000271.1"/>
</dbReference>
<accession>A0A4R5AJJ1</accession>
<dbReference type="Gene3D" id="3.40.630.30">
    <property type="match status" value="1"/>
</dbReference>
<dbReference type="AlphaFoldDB" id="A0A4R5AJJ1"/>
<protein>
    <submittedName>
        <fullName evidence="2">N-acetyltransferase</fullName>
    </submittedName>
</protein>
<reference evidence="2 3" key="1">
    <citation type="submission" date="2019-03" db="EMBL/GenBank/DDBJ databases">
        <title>Draft genome sequences of novel Actinobacteria.</title>
        <authorList>
            <person name="Sahin N."/>
            <person name="Ay H."/>
            <person name="Saygin H."/>
        </authorList>
    </citation>
    <scope>NUCLEOTIDE SEQUENCE [LARGE SCALE GENOMIC DNA]</scope>
    <source>
        <strain evidence="2 3">H3C3</strain>
    </source>
</reference>
<evidence type="ECO:0000313" key="3">
    <source>
        <dbReference type="Proteomes" id="UP000294513"/>
    </source>
</evidence>
<dbReference type="InterPro" id="IPR000182">
    <property type="entry name" value="GNAT_dom"/>
</dbReference>
<sequence>PHGFPGLGVGWCLGREYWGRGYASEAARAAVAYCFAELEADEVISVILPGNVRSIAVAERIGHRHLRDTEYRGQQVHVYGQSRPVA</sequence>
<dbReference type="Pfam" id="PF13302">
    <property type="entry name" value="Acetyltransf_3"/>
    <property type="match status" value="1"/>
</dbReference>
<dbReference type="EMBL" id="SMKU01000271">
    <property type="protein sequence ID" value="TDD72813.1"/>
    <property type="molecule type" value="Genomic_DNA"/>
</dbReference>
<evidence type="ECO:0000313" key="2">
    <source>
        <dbReference type="EMBL" id="TDD72813.1"/>
    </source>
</evidence>
<organism evidence="2 3">
    <name type="scientific">Actinomadura rubrisoli</name>
    <dbReference type="NCBI Taxonomy" id="2530368"/>
    <lineage>
        <taxon>Bacteria</taxon>
        <taxon>Bacillati</taxon>
        <taxon>Actinomycetota</taxon>
        <taxon>Actinomycetes</taxon>
        <taxon>Streptosporangiales</taxon>
        <taxon>Thermomonosporaceae</taxon>
        <taxon>Actinomadura</taxon>
    </lineage>
</organism>
<feature type="domain" description="N-acetyltransferase" evidence="1">
    <location>
        <begin position="7"/>
        <end position="62"/>
    </location>
</feature>
<dbReference type="GO" id="GO:0016747">
    <property type="term" value="F:acyltransferase activity, transferring groups other than amino-acyl groups"/>
    <property type="evidence" value="ECO:0007669"/>
    <property type="project" value="InterPro"/>
</dbReference>
<dbReference type="OrthoDB" id="3533156at2"/>
<dbReference type="PANTHER" id="PTHR43792:SF1">
    <property type="entry name" value="N-ACETYLTRANSFERASE DOMAIN-CONTAINING PROTEIN"/>
    <property type="match status" value="1"/>
</dbReference>